<sequence length="175" mass="19283">MSDSDSDSLTDSDSNDYPLTDEEMKVEIEDPPGVTGLALAEHYFGPLLSPVAATPAQWEAYTKNRRATNARHGNMLDDRKSRSIRNTVACMEGELGLEEGTLQKCVSVLWRIIEWDDDEVSGICSPRPSDNLVGLITVLLVAPRCGGQHSDLLPGCSQVHRRAYQVPLSSWGVRR</sequence>
<accession>A0AAD4BRQ1</accession>
<evidence type="ECO:0000313" key="3">
    <source>
        <dbReference type="Proteomes" id="UP001194468"/>
    </source>
</evidence>
<comment type="caution">
    <text evidence="2">The sequence shown here is derived from an EMBL/GenBank/DDBJ whole genome shotgun (WGS) entry which is preliminary data.</text>
</comment>
<reference evidence="2" key="2">
    <citation type="journal article" date="2020" name="Nat. Commun.">
        <title>Large-scale genome sequencing of mycorrhizal fungi provides insights into the early evolution of symbiotic traits.</title>
        <authorList>
            <person name="Miyauchi S."/>
            <person name="Kiss E."/>
            <person name="Kuo A."/>
            <person name="Drula E."/>
            <person name="Kohler A."/>
            <person name="Sanchez-Garcia M."/>
            <person name="Morin E."/>
            <person name="Andreopoulos B."/>
            <person name="Barry K.W."/>
            <person name="Bonito G."/>
            <person name="Buee M."/>
            <person name="Carver A."/>
            <person name="Chen C."/>
            <person name="Cichocki N."/>
            <person name="Clum A."/>
            <person name="Culley D."/>
            <person name="Crous P.W."/>
            <person name="Fauchery L."/>
            <person name="Girlanda M."/>
            <person name="Hayes R.D."/>
            <person name="Keri Z."/>
            <person name="LaButti K."/>
            <person name="Lipzen A."/>
            <person name="Lombard V."/>
            <person name="Magnuson J."/>
            <person name="Maillard F."/>
            <person name="Murat C."/>
            <person name="Nolan M."/>
            <person name="Ohm R.A."/>
            <person name="Pangilinan J."/>
            <person name="Pereira M.F."/>
            <person name="Perotto S."/>
            <person name="Peter M."/>
            <person name="Pfister S."/>
            <person name="Riley R."/>
            <person name="Sitrit Y."/>
            <person name="Stielow J.B."/>
            <person name="Szollosi G."/>
            <person name="Zifcakova L."/>
            <person name="Stursova M."/>
            <person name="Spatafora J.W."/>
            <person name="Tedersoo L."/>
            <person name="Vaario L.M."/>
            <person name="Yamada A."/>
            <person name="Yan M."/>
            <person name="Wang P."/>
            <person name="Xu J."/>
            <person name="Bruns T."/>
            <person name="Baldrian P."/>
            <person name="Vilgalys R."/>
            <person name="Dunand C."/>
            <person name="Henrissat B."/>
            <person name="Grigoriev I.V."/>
            <person name="Hibbett D."/>
            <person name="Nagy L.G."/>
            <person name="Martin F.M."/>
        </authorList>
    </citation>
    <scope>NUCLEOTIDE SEQUENCE</scope>
    <source>
        <strain evidence="2">BED1</strain>
    </source>
</reference>
<dbReference type="AlphaFoldDB" id="A0AAD4BRQ1"/>
<evidence type="ECO:0000313" key="2">
    <source>
        <dbReference type="EMBL" id="KAF8438509.1"/>
    </source>
</evidence>
<proteinExistence type="predicted"/>
<feature type="region of interest" description="Disordered" evidence="1">
    <location>
        <begin position="1"/>
        <end position="23"/>
    </location>
</feature>
<keyword evidence="3" id="KW-1185">Reference proteome</keyword>
<dbReference type="Proteomes" id="UP001194468">
    <property type="component" value="Unassembled WGS sequence"/>
</dbReference>
<protein>
    <submittedName>
        <fullName evidence="2">Uncharacterized protein</fullName>
    </submittedName>
</protein>
<reference evidence="2" key="1">
    <citation type="submission" date="2019-10" db="EMBL/GenBank/DDBJ databases">
        <authorList>
            <consortium name="DOE Joint Genome Institute"/>
            <person name="Kuo A."/>
            <person name="Miyauchi S."/>
            <person name="Kiss E."/>
            <person name="Drula E."/>
            <person name="Kohler A."/>
            <person name="Sanchez-Garcia M."/>
            <person name="Andreopoulos B."/>
            <person name="Barry K.W."/>
            <person name="Bonito G."/>
            <person name="Buee M."/>
            <person name="Carver A."/>
            <person name="Chen C."/>
            <person name="Cichocki N."/>
            <person name="Clum A."/>
            <person name="Culley D."/>
            <person name="Crous P.W."/>
            <person name="Fauchery L."/>
            <person name="Girlanda M."/>
            <person name="Hayes R."/>
            <person name="Keri Z."/>
            <person name="LaButti K."/>
            <person name="Lipzen A."/>
            <person name="Lombard V."/>
            <person name="Magnuson J."/>
            <person name="Maillard F."/>
            <person name="Morin E."/>
            <person name="Murat C."/>
            <person name="Nolan M."/>
            <person name="Ohm R."/>
            <person name="Pangilinan J."/>
            <person name="Pereira M."/>
            <person name="Perotto S."/>
            <person name="Peter M."/>
            <person name="Riley R."/>
            <person name="Sitrit Y."/>
            <person name="Stielow B."/>
            <person name="Szollosi G."/>
            <person name="Zifcakova L."/>
            <person name="Stursova M."/>
            <person name="Spatafora J.W."/>
            <person name="Tedersoo L."/>
            <person name="Vaario L.-M."/>
            <person name="Yamada A."/>
            <person name="Yan M."/>
            <person name="Wang P."/>
            <person name="Xu J."/>
            <person name="Bruns T."/>
            <person name="Baldrian P."/>
            <person name="Vilgalys R."/>
            <person name="Henrissat B."/>
            <person name="Grigoriev I.V."/>
            <person name="Hibbett D."/>
            <person name="Nagy L.G."/>
            <person name="Martin F.M."/>
        </authorList>
    </citation>
    <scope>NUCLEOTIDE SEQUENCE</scope>
    <source>
        <strain evidence="2">BED1</strain>
    </source>
</reference>
<name>A0AAD4BRQ1_BOLED</name>
<gene>
    <name evidence="2" type="ORF">L210DRAFT_2268758</name>
</gene>
<feature type="compositionally biased region" description="Acidic residues" evidence="1">
    <location>
        <begin position="1"/>
        <end position="14"/>
    </location>
</feature>
<dbReference type="EMBL" id="WHUW01000016">
    <property type="protein sequence ID" value="KAF8438509.1"/>
    <property type="molecule type" value="Genomic_DNA"/>
</dbReference>
<evidence type="ECO:0000256" key="1">
    <source>
        <dbReference type="SAM" id="MobiDB-lite"/>
    </source>
</evidence>
<organism evidence="2 3">
    <name type="scientific">Boletus edulis BED1</name>
    <dbReference type="NCBI Taxonomy" id="1328754"/>
    <lineage>
        <taxon>Eukaryota</taxon>
        <taxon>Fungi</taxon>
        <taxon>Dikarya</taxon>
        <taxon>Basidiomycota</taxon>
        <taxon>Agaricomycotina</taxon>
        <taxon>Agaricomycetes</taxon>
        <taxon>Agaricomycetidae</taxon>
        <taxon>Boletales</taxon>
        <taxon>Boletineae</taxon>
        <taxon>Boletaceae</taxon>
        <taxon>Boletoideae</taxon>
        <taxon>Boletus</taxon>
    </lineage>
</organism>